<evidence type="ECO:0000313" key="2">
    <source>
        <dbReference type="EMBL" id="BAL53512.1"/>
    </source>
</evidence>
<reference evidence="2" key="2">
    <citation type="journal article" date="2012" name="PLoS ONE">
        <title>A Deeply Branching Thermophilic Bacterium with an Ancient Acetyl-CoA Pathway Dominates a Subsurface Ecosystem.</title>
        <authorList>
            <person name="Takami H."/>
            <person name="Noguchi H."/>
            <person name="Takaki Y."/>
            <person name="Uchiyama I."/>
            <person name="Toyoda A."/>
            <person name="Nishi S."/>
            <person name="Chee G.-J."/>
            <person name="Arai W."/>
            <person name="Nunoura T."/>
            <person name="Itoh T."/>
            <person name="Hattori M."/>
            <person name="Takai K."/>
        </authorList>
    </citation>
    <scope>NUCLEOTIDE SEQUENCE</scope>
</reference>
<gene>
    <name evidence="2" type="ORF">HGMM_F07C06C34</name>
</gene>
<organism evidence="2">
    <name type="scientific">uncultured Chloroflexota bacterium</name>
    <dbReference type="NCBI Taxonomy" id="166587"/>
    <lineage>
        <taxon>Bacteria</taxon>
        <taxon>Bacillati</taxon>
        <taxon>Chloroflexota</taxon>
        <taxon>environmental samples</taxon>
    </lineage>
</organism>
<evidence type="ECO:0008006" key="3">
    <source>
        <dbReference type="Google" id="ProtNLM"/>
    </source>
</evidence>
<keyword evidence="1" id="KW-0472">Membrane</keyword>
<protein>
    <recommendedName>
        <fullName evidence="3">DUF155 domain-containing protein</fullName>
    </recommendedName>
</protein>
<sequence length="354" mass="41716">MSAESVKARASHRRLHEEVRKARVCYLLVFPDPAPGHEESGETIRALKDAPYFQPVDIHLHTLGEERRTVAEVQVSILRQRYERRAQVVECHFELEMPLSAEGFRKRLEVENVLQRLILGEQTALFEEYSILLLDGIKNPDAFVEHYAPLLARFIRAQKEHLDERDIEDTLITRVRYSNSDLGVIDWEGAILIAPDGDFQSEIELLKVGNYQLLRYRMLDQSVEGALRQLNQEFARQKMSLWRLGSIRSTIQRILRYRLELMIEFERTEQNLLLIGDWYTSKLYRAIREELYLDEWKEAVRSKLDDLEHILGVIRDNFSLSWQDLLETIQISGWLLLLIGYFLLFFLESGLWKR</sequence>
<accession>H5SBH6</accession>
<feature type="transmembrane region" description="Helical" evidence="1">
    <location>
        <begin position="331"/>
        <end position="352"/>
    </location>
</feature>
<dbReference type="AlphaFoldDB" id="H5SBH6"/>
<keyword evidence="1" id="KW-1133">Transmembrane helix</keyword>
<evidence type="ECO:0000256" key="1">
    <source>
        <dbReference type="SAM" id="Phobius"/>
    </source>
</evidence>
<dbReference type="EMBL" id="AP011659">
    <property type="protein sequence ID" value="BAL53512.1"/>
    <property type="molecule type" value="Genomic_DNA"/>
</dbReference>
<proteinExistence type="predicted"/>
<name>H5SBH6_9CHLR</name>
<reference evidence="2" key="1">
    <citation type="journal article" date="2005" name="Environ. Microbiol.">
        <title>Genetic and functional properties of uncultivated thermophilic crenarchaeotes from a subsurface gold mine as revealed by analysis of genome fragments.</title>
        <authorList>
            <person name="Nunoura T."/>
            <person name="Hirayama H."/>
            <person name="Takami H."/>
            <person name="Oida H."/>
            <person name="Nishi S."/>
            <person name="Shimamura S."/>
            <person name="Suzuki Y."/>
            <person name="Inagaki F."/>
            <person name="Takai K."/>
            <person name="Nealson K.H."/>
            <person name="Horikoshi K."/>
        </authorList>
    </citation>
    <scope>NUCLEOTIDE SEQUENCE</scope>
</reference>
<keyword evidence="1" id="KW-0812">Transmembrane</keyword>